<dbReference type="OrthoDB" id="1436654at2"/>
<dbReference type="Pfam" id="PF07556">
    <property type="entry name" value="DUF1538"/>
    <property type="match status" value="1"/>
</dbReference>
<dbReference type="HOGENOM" id="CLU_026769_0_1_7"/>
<evidence type="ECO:0008006" key="5">
    <source>
        <dbReference type="Google" id="ProtNLM"/>
    </source>
</evidence>
<feature type="region of interest" description="Disordered" evidence="1">
    <location>
        <begin position="258"/>
        <end position="280"/>
    </location>
</feature>
<dbReference type="InterPro" id="IPR011435">
    <property type="entry name" value="UmpAB"/>
</dbReference>
<keyword evidence="2" id="KW-0472">Membrane</keyword>
<keyword evidence="2" id="KW-1133">Transmembrane helix</keyword>
<feature type="transmembrane region" description="Helical" evidence="2">
    <location>
        <begin position="40"/>
        <end position="61"/>
    </location>
</feature>
<dbReference type="EMBL" id="FO203522">
    <property type="protein sequence ID" value="CCO23730.1"/>
    <property type="molecule type" value="Genomic_DNA"/>
</dbReference>
<dbReference type="KEGG" id="dhy:DESAM_21453"/>
<feature type="transmembrane region" description="Helical" evidence="2">
    <location>
        <begin position="163"/>
        <end position="181"/>
    </location>
</feature>
<dbReference type="eggNOG" id="ENOG502Z8W3">
    <property type="taxonomic scope" value="Bacteria"/>
</dbReference>
<feature type="transmembrane region" description="Helical" evidence="2">
    <location>
        <begin position="225"/>
        <end position="246"/>
    </location>
</feature>
<evidence type="ECO:0000313" key="3">
    <source>
        <dbReference type="EMBL" id="CCO23730.1"/>
    </source>
</evidence>
<sequence length="280" mass="29582">MAFLIEFGMVFLATIRDILPILILITCFQLFVLRQSIPNLRSLIIGGIYVVLGLAMFLIGLEKALFPVGKIMATQLSAPSLLAGEGGVAAQLDWTDYGWVYLFAAMIGFSTTIAEPSLLAVAIKAKEVSGGVISQWGLRITVAVGVAFGISLGAFRIVTGTPLYIYILAGYVIVIIQTFLAPKKIIALAYDSGGVTTSTVTVPLVAALGLGLSESVPGRNPALDGFGLIAFASLFPIITVMGYAQYTHFKAGRKAKTAAKTKKAGNPAYNNSSQRQDPAS</sequence>
<dbReference type="Proteomes" id="UP000010808">
    <property type="component" value="Chromosome"/>
</dbReference>
<name>L0RC12_9BACT</name>
<organism evidence="3 4">
    <name type="scientific">Maridesulfovibrio hydrothermalis AM13 = DSM 14728</name>
    <dbReference type="NCBI Taxonomy" id="1121451"/>
    <lineage>
        <taxon>Bacteria</taxon>
        <taxon>Pseudomonadati</taxon>
        <taxon>Thermodesulfobacteriota</taxon>
        <taxon>Desulfovibrionia</taxon>
        <taxon>Desulfovibrionales</taxon>
        <taxon>Desulfovibrionaceae</taxon>
        <taxon>Maridesulfovibrio</taxon>
    </lineage>
</organism>
<evidence type="ECO:0000313" key="4">
    <source>
        <dbReference type="Proteomes" id="UP000010808"/>
    </source>
</evidence>
<feature type="transmembrane region" description="Helical" evidence="2">
    <location>
        <begin position="193"/>
        <end position="213"/>
    </location>
</feature>
<keyword evidence="4" id="KW-1185">Reference proteome</keyword>
<keyword evidence="2" id="KW-0812">Transmembrane</keyword>
<evidence type="ECO:0000256" key="2">
    <source>
        <dbReference type="SAM" id="Phobius"/>
    </source>
</evidence>
<feature type="compositionally biased region" description="Polar residues" evidence="1">
    <location>
        <begin position="268"/>
        <end position="280"/>
    </location>
</feature>
<dbReference type="PATRIC" id="fig|1121451.3.peg.1694"/>
<dbReference type="STRING" id="1121451.DESAM_21453"/>
<proteinExistence type="predicted"/>
<feature type="transmembrane region" description="Helical" evidence="2">
    <location>
        <begin position="136"/>
        <end position="157"/>
    </location>
</feature>
<protein>
    <recommendedName>
        <fullName evidence="5">DUF1538 domain-containing protein</fullName>
    </recommendedName>
</protein>
<reference evidence="3 4" key="1">
    <citation type="submission" date="2012-10" db="EMBL/GenBank/DDBJ databases">
        <authorList>
            <person name="Genoscope - CEA"/>
        </authorList>
    </citation>
    <scope>NUCLEOTIDE SEQUENCE [LARGE SCALE GENOMIC DNA]</scope>
    <source>
        <strain evidence="4">AM13 / DSM 14728</strain>
    </source>
</reference>
<dbReference type="RefSeq" id="WP_015336333.1">
    <property type="nucleotide sequence ID" value="NC_020055.1"/>
</dbReference>
<accession>L0RC12</accession>
<dbReference type="AlphaFoldDB" id="L0RC12"/>
<gene>
    <name evidence="3" type="ORF">DESAM_21453</name>
</gene>
<feature type="transmembrane region" description="Helical" evidence="2">
    <location>
        <begin position="12"/>
        <end position="33"/>
    </location>
</feature>
<evidence type="ECO:0000256" key="1">
    <source>
        <dbReference type="SAM" id="MobiDB-lite"/>
    </source>
</evidence>
<feature type="transmembrane region" description="Helical" evidence="2">
    <location>
        <begin position="99"/>
        <end position="124"/>
    </location>
</feature>